<protein>
    <submittedName>
        <fullName evidence="1">Uncharacterized protein</fullName>
    </submittedName>
</protein>
<dbReference type="AlphaFoldDB" id="A0A8S0WRM4"/>
<comment type="caution">
    <text evidence="1">The sequence shown here is derived from an EMBL/GenBank/DDBJ whole genome shotgun (WGS) entry which is preliminary data.</text>
</comment>
<dbReference type="Proteomes" id="UP000467700">
    <property type="component" value="Unassembled WGS sequence"/>
</dbReference>
<sequence>MSNNCVILHHGEKVGQLWEHQHSLKLFPARDTWVGEALDALSGFFCYHRPQHSFRSPNIDNPGTIQPVALKLTASLSSERSLPSSISGGRRIADSATAVILSGGYHRIGTPKGGDFWPCSLRDSLNLNRSRDRRALQGIKTSLKADRKTSPLIGFYPIYILSSPPNTQVTIMQKIAISYTFVSILCAVGVQAAAISSLSGEASTGFPTDLPLPSGSIFPSGSITAFPNATAPSFPIPTAIVNGIATYIICPPFPSGSDASFPSGLSSDLSSNFLSPTGTIPDGDSFPTDIPSPSGEFTVTLEPTAGAFPSGVVFPSGSDASSAFPTGAPFPSTSLPSDALVPSGSAPWNPCGYPFPSSFPGNGTFSGSLPIPTGTVVPGTGIVFPSATYSVEATAEPSTTAN</sequence>
<organism evidence="1 2">
    <name type="scientific">Cyclocybe aegerita</name>
    <name type="common">Black poplar mushroom</name>
    <name type="synonym">Agrocybe aegerita</name>
    <dbReference type="NCBI Taxonomy" id="1973307"/>
    <lineage>
        <taxon>Eukaryota</taxon>
        <taxon>Fungi</taxon>
        <taxon>Dikarya</taxon>
        <taxon>Basidiomycota</taxon>
        <taxon>Agaricomycotina</taxon>
        <taxon>Agaricomycetes</taxon>
        <taxon>Agaricomycetidae</taxon>
        <taxon>Agaricales</taxon>
        <taxon>Agaricineae</taxon>
        <taxon>Bolbitiaceae</taxon>
        <taxon>Cyclocybe</taxon>
    </lineage>
</organism>
<gene>
    <name evidence="1" type="ORF">AAE3_LOCUS6021</name>
</gene>
<reference evidence="1 2" key="1">
    <citation type="submission" date="2020-01" db="EMBL/GenBank/DDBJ databases">
        <authorList>
            <person name="Gupta K D."/>
        </authorList>
    </citation>
    <scope>NUCLEOTIDE SEQUENCE [LARGE SCALE GENOMIC DNA]</scope>
</reference>
<dbReference type="EMBL" id="CACVBS010000041">
    <property type="protein sequence ID" value="CAA7263752.1"/>
    <property type="molecule type" value="Genomic_DNA"/>
</dbReference>
<proteinExistence type="predicted"/>
<accession>A0A8S0WRM4</accession>
<name>A0A8S0WRM4_CYCAE</name>
<evidence type="ECO:0000313" key="2">
    <source>
        <dbReference type="Proteomes" id="UP000467700"/>
    </source>
</evidence>
<keyword evidence="2" id="KW-1185">Reference proteome</keyword>
<evidence type="ECO:0000313" key="1">
    <source>
        <dbReference type="EMBL" id="CAA7263752.1"/>
    </source>
</evidence>
<dbReference type="OrthoDB" id="10507908at2759"/>